<gene>
    <name evidence="1" type="ORF">BRADI_5g08645v3</name>
</gene>
<protein>
    <submittedName>
        <fullName evidence="1 2">Uncharacterized protein</fullName>
    </submittedName>
</protein>
<keyword evidence="3" id="KW-1185">Reference proteome</keyword>
<name>A0A0Q3E7S5_BRADI</name>
<organism evidence="1">
    <name type="scientific">Brachypodium distachyon</name>
    <name type="common">Purple false brome</name>
    <name type="synonym">Trachynia distachya</name>
    <dbReference type="NCBI Taxonomy" id="15368"/>
    <lineage>
        <taxon>Eukaryota</taxon>
        <taxon>Viridiplantae</taxon>
        <taxon>Streptophyta</taxon>
        <taxon>Embryophyta</taxon>
        <taxon>Tracheophyta</taxon>
        <taxon>Spermatophyta</taxon>
        <taxon>Magnoliopsida</taxon>
        <taxon>Liliopsida</taxon>
        <taxon>Poales</taxon>
        <taxon>Poaceae</taxon>
        <taxon>BOP clade</taxon>
        <taxon>Pooideae</taxon>
        <taxon>Stipodae</taxon>
        <taxon>Brachypodieae</taxon>
        <taxon>Brachypodium</taxon>
    </lineage>
</organism>
<dbReference type="AlphaFoldDB" id="A0A0Q3E7S5"/>
<evidence type="ECO:0000313" key="3">
    <source>
        <dbReference type="Proteomes" id="UP000008810"/>
    </source>
</evidence>
<dbReference type="EnsemblPlants" id="KQJ82380">
    <property type="protein sequence ID" value="KQJ82380"/>
    <property type="gene ID" value="BRADI_5g08645v3"/>
</dbReference>
<dbReference type="Gramene" id="KQJ82380">
    <property type="protein sequence ID" value="KQJ82380"/>
    <property type="gene ID" value="BRADI_5g08645v3"/>
</dbReference>
<evidence type="ECO:0000313" key="1">
    <source>
        <dbReference type="EMBL" id="KQJ82380.1"/>
    </source>
</evidence>
<proteinExistence type="predicted"/>
<dbReference type="EMBL" id="CM000884">
    <property type="protein sequence ID" value="KQJ82380.1"/>
    <property type="molecule type" value="Genomic_DNA"/>
</dbReference>
<evidence type="ECO:0000313" key="2">
    <source>
        <dbReference type="EnsemblPlants" id="KQJ82380"/>
    </source>
</evidence>
<sequence length="70" mass="8048">MVASQVISHDSPKRKLASQIVRRNNHHILTRLIAVRKKKCNIPPQIAGTDSSIQQKQYDTHLFHVQHLES</sequence>
<accession>A0A0Q3E7S5</accession>
<dbReference type="Proteomes" id="UP000008810">
    <property type="component" value="Chromosome 5"/>
</dbReference>
<reference evidence="2" key="3">
    <citation type="submission" date="2018-08" db="UniProtKB">
        <authorList>
            <consortium name="EnsemblPlants"/>
        </authorList>
    </citation>
    <scope>IDENTIFICATION</scope>
    <source>
        <strain evidence="2">cv. Bd21</strain>
    </source>
</reference>
<reference evidence="1 2" key="1">
    <citation type="journal article" date="2010" name="Nature">
        <title>Genome sequencing and analysis of the model grass Brachypodium distachyon.</title>
        <authorList>
            <consortium name="International Brachypodium Initiative"/>
        </authorList>
    </citation>
    <scope>NUCLEOTIDE SEQUENCE [LARGE SCALE GENOMIC DNA]</scope>
    <source>
        <strain evidence="1 2">Bd21</strain>
    </source>
</reference>
<reference evidence="1" key="2">
    <citation type="submission" date="2017-06" db="EMBL/GenBank/DDBJ databases">
        <title>WGS assembly of Brachypodium distachyon.</title>
        <authorList>
            <consortium name="The International Brachypodium Initiative"/>
            <person name="Lucas S."/>
            <person name="Harmon-Smith M."/>
            <person name="Lail K."/>
            <person name="Tice H."/>
            <person name="Grimwood J."/>
            <person name="Bruce D."/>
            <person name="Barry K."/>
            <person name="Shu S."/>
            <person name="Lindquist E."/>
            <person name="Wang M."/>
            <person name="Pitluck S."/>
            <person name="Vogel J.P."/>
            <person name="Garvin D.F."/>
            <person name="Mockler T.C."/>
            <person name="Schmutz J."/>
            <person name="Rokhsar D."/>
            <person name="Bevan M.W."/>
        </authorList>
    </citation>
    <scope>NUCLEOTIDE SEQUENCE</scope>
    <source>
        <strain evidence="1">Bd21</strain>
    </source>
</reference>
<dbReference type="InParanoid" id="A0A0Q3E7S5"/>